<evidence type="ECO:0000313" key="4">
    <source>
        <dbReference type="Proteomes" id="UP000183922"/>
    </source>
</evidence>
<evidence type="ECO:0008006" key="5">
    <source>
        <dbReference type="Google" id="ProtNLM"/>
    </source>
</evidence>
<evidence type="ECO:0000259" key="1">
    <source>
        <dbReference type="Pfam" id="PF00534"/>
    </source>
</evidence>
<dbReference type="PANTHER" id="PTHR45947:SF3">
    <property type="entry name" value="SULFOQUINOVOSYL TRANSFERASE SQD2"/>
    <property type="match status" value="1"/>
</dbReference>
<protein>
    <recommendedName>
        <fullName evidence="5">Glycosyl transferase family 1 domain-containing protein</fullName>
    </recommendedName>
</protein>
<comment type="caution">
    <text evidence="3">The sequence shown here is derived from an EMBL/GenBank/DDBJ whole genome shotgun (WGS) entry which is preliminary data.</text>
</comment>
<dbReference type="InterPro" id="IPR001296">
    <property type="entry name" value="Glyco_trans_1"/>
</dbReference>
<dbReference type="STRING" id="1805236.AUK13_01745"/>
<gene>
    <name evidence="3" type="ORF">AUK13_01745</name>
</gene>
<dbReference type="InterPro" id="IPR050194">
    <property type="entry name" value="Glycosyltransferase_grp1"/>
</dbReference>
<dbReference type="Proteomes" id="UP000183922">
    <property type="component" value="Unassembled WGS sequence"/>
</dbReference>
<reference evidence="3 4" key="1">
    <citation type="journal article" date="2016" name="Environ. Microbiol.">
        <title>Genomic resolution of a cold subsurface aquifer community provides metabolic insights for novel microbes adapted to high CO concentrations.</title>
        <authorList>
            <person name="Probst A.J."/>
            <person name="Castelle C.J."/>
            <person name="Singh A."/>
            <person name="Brown C.T."/>
            <person name="Anantharaman K."/>
            <person name="Sharon I."/>
            <person name="Hug L.A."/>
            <person name="Burstein D."/>
            <person name="Emerson J.B."/>
            <person name="Thomas B.C."/>
            <person name="Banfield J.F."/>
        </authorList>
    </citation>
    <scope>NUCLEOTIDE SEQUENCE [LARGE SCALE GENOMIC DNA]</scope>
    <source>
        <strain evidence="3">CG2_30_39_24</strain>
    </source>
</reference>
<name>A0A1J5FEX6_9BACT</name>
<feature type="domain" description="Glycosyl transferase family 1" evidence="1">
    <location>
        <begin position="198"/>
        <end position="330"/>
    </location>
</feature>
<evidence type="ECO:0000313" key="3">
    <source>
        <dbReference type="EMBL" id="OIP56050.1"/>
    </source>
</evidence>
<proteinExistence type="predicted"/>
<dbReference type="Pfam" id="PF00534">
    <property type="entry name" value="Glycos_transf_1"/>
    <property type="match status" value="1"/>
</dbReference>
<dbReference type="EMBL" id="MNYR01000026">
    <property type="protein sequence ID" value="OIP56050.1"/>
    <property type="molecule type" value="Genomic_DNA"/>
</dbReference>
<sequence>MKIALVHDYLTQLGGAEKVLQNLQEVFKDSPVFVLVNNKKITSQIFDQTRIVSSWLQNFPLAISRYQWYLALMPSAVESHRLNDFDVVISSASSIAKAVKIRPDALHVCYCHTPTRYLWHDAEHYVEELKYNQLVKKIISLFLKRLRHWDFLAARRVNYFIANSRLVQARIKKYYGRESKIIYPPVDTQKFYIAQRLDNYYLSGGRLVAYKRYDLAIRAFNKLGIKLKIFGSGSDYPRLKKMACKNIEFLGNITDTAKAELYAHTLAFIHPQVEDFGITAVESMAAGRPVIAYRAGGALETVVPDVSGEFFDEQNWESLANQIIHFKQEKFHPQLIKAHAERFNSARFQQEIKDYIGQLINDYEIDRVFKIKLL</sequence>
<dbReference type="InterPro" id="IPR028098">
    <property type="entry name" value="Glyco_trans_4-like_N"/>
</dbReference>
<dbReference type="SUPFAM" id="SSF53756">
    <property type="entry name" value="UDP-Glycosyltransferase/glycogen phosphorylase"/>
    <property type="match status" value="1"/>
</dbReference>
<dbReference type="PANTHER" id="PTHR45947">
    <property type="entry name" value="SULFOQUINOVOSYL TRANSFERASE SQD2"/>
    <property type="match status" value="1"/>
</dbReference>
<dbReference type="GO" id="GO:0016757">
    <property type="term" value="F:glycosyltransferase activity"/>
    <property type="evidence" value="ECO:0007669"/>
    <property type="project" value="InterPro"/>
</dbReference>
<dbReference type="Pfam" id="PF13439">
    <property type="entry name" value="Glyco_transf_4"/>
    <property type="match status" value="1"/>
</dbReference>
<organism evidence="3 4">
    <name type="scientific">Candidatus Kuenenbacteria bacterium CG2_30_39_24</name>
    <dbReference type="NCBI Taxonomy" id="1805236"/>
    <lineage>
        <taxon>Bacteria</taxon>
        <taxon>Candidatus Kueneniibacteriota</taxon>
    </lineage>
</organism>
<dbReference type="Gene3D" id="3.40.50.2000">
    <property type="entry name" value="Glycogen Phosphorylase B"/>
    <property type="match status" value="2"/>
</dbReference>
<dbReference type="AlphaFoldDB" id="A0A1J5FEX6"/>
<evidence type="ECO:0000259" key="2">
    <source>
        <dbReference type="Pfam" id="PF13439"/>
    </source>
</evidence>
<accession>A0A1J5FEX6</accession>
<feature type="domain" description="Glycosyltransferase subfamily 4-like N-terminal" evidence="2">
    <location>
        <begin position="14"/>
        <end position="189"/>
    </location>
</feature>